<dbReference type="GO" id="GO:0008897">
    <property type="term" value="F:holo-[acyl-carrier-protein] synthase activity"/>
    <property type="evidence" value="ECO:0007669"/>
    <property type="project" value="InterPro"/>
</dbReference>
<accession>A0A3G6J3G8</accession>
<organism evidence="1 2">
    <name type="scientific">Corynebacterium choanae</name>
    <dbReference type="NCBI Taxonomy" id="1862358"/>
    <lineage>
        <taxon>Bacteria</taxon>
        <taxon>Bacillati</taxon>
        <taxon>Actinomycetota</taxon>
        <taxon>Actinomycetes</taxon>
        <taxon>Mycobacteriales</taxon>
        <taxon>Corynebacteriaceae</taxon>
        <taxon>Corynebacterium</taxon>
    </lineage>
</organism>
<dbReference type="Gene3D" id="3.90.470.20">
    <property type="entry name" value="4'-phosphopantetheinyl transferase domain"/>
    <property type="match status" value="1"/>
</dbReference>
<proteinExistence type="predicted"/>
<dbReference type="EMBL" id="CP033896">
    <property type="protein sequence ID" value="AZA12469.1"/>
    <property type="molecule type" value="Genomic_DNA"/>
</dbReference>
<dbReference type="GO" id="GO:0000287">
    <property type="term" value="F:magnesium ion binding"/>
    <property type="evidence" value="ECO:0007669"/>
    <property type="project" value="InterPro"/>
</dbReference>
<name>A0A3G6J3G8_9CORY</name>
<evidence type="ECO:0000313" key="2">
    <source>
        <dbReference type="Proteomes" id="UP000269019"/>
    </source>
</evidence>
<dbReference type="KEGG" id="ccho:CCHOA_00185"/>
<reference evidence="1 2" key="1">
    <citation type="submission" date="2018-11" db="EMBL/GenBank/DDBJ databases">
        <authorList>
            <person name="Kleinhagauer T."/>
            <person name="Glaeser S.P."/>
            <person name="Spergser J."/>
            <person name="Ruckert C."/>
            <person name="Kaempfer P."/>
            <person name="Busse H.-J."/>
        </authorList>
    </citation>
    <scope>NUCLEOTIDE SEQUENCE [LARGE SCALE GENOMIC DNA]</scope>
    <source>
        <strain evidence="1 2">200CH</strain>
    </source>
</reference>
<dbReference type="OrthoDB" id="190168at2"/>
<keyword evidence="2" id="KW-1185">Reference proteome</keyword>
<dbReference type="Proteomes" id="UP000269019">
    <property type="component" value="Chromosome"/>
</dbReference>
<sequence length="264" mass="27995" precursor="true">MLPLSATSPATIWLTTVTLSAAHIALATLVNSEEHRYVQSLGGTAASGRALLGRVLVRLLAGKLCDEDPQQVAVDRRCPSCAQPHGAPQLAGISVTATACHEIVAVAMSNQPIGIDSVLPQAFPTPTAAHQWALFETMVKLQQQPDPLLEQWRAQVAAAGLTAALPRLPASTHSPHVASALIDSRSLVTSQHPYAVLLSTDWPPQTPPPVVYHLPGEHLIAAGFSADMKQYVGAAAFLHKAACIPHTPVQVCWQPPSHYWDGAV</sequence>
<dbReference type="InterPro" id="IPR037143">
    <property type="entry name" value="4-PPantetheinyl_Trfase_dom_sf"/>
</dbReference>
<dbReference type="AlphaFoldDB" id="A0A3G6J3G8"/>
<gene>
    <name evidence="1" type="ORF">CCHOA_00185</name>
</gene>
<evidence type="ECO:0000313" key="1">
    <source>
        <dbReference type="EMBL" id="AZA12469.1"/>
    </source>
</evidence>
<dbReference type="RefSeq" id="WP_123925597.1">
    <property type="nucleotide sequence ID" value="NZ_CP033896.1"/>
</dbReference>
<protein>
    <submittedName>
        <fullName evidence="1">Uncharacterized protein</fullName>
    </submittedName>
</protein>